<dbReference type="KEGG" id="cmd:B841_09205"/>
<organism evidence="1 2">
    <name type="scientific">Corynebacterium maris DSM 45190</name>
    <dbReference type="NCBI Taxonomy" id="1224163"/>
    <lineage>
        <taxon>Bacteria</taxon>
        <taxon>Bacillati</taxon>
        <taxon>Actinomycetota</taxon>
        <taxon>Actinomycetes</taxon>
        <taxon>Mycobacteriales</taxon>
        <taxon>Corynebacteriaceae</taxon>
        <taxon>Corynebacterium</taxon>
    </lineage>
</organism>
<reference evidence="1 2" key="1">
    <citation type="submission" date="2012-11" db="EMBL/GenBank/DDBJ databases">
        <title>The complete genome sequence of Corynebacterium maris Coryn-1 (=DSM 45190).</title>
        <authorList>
            <person name="Schaffert L."/>
            <person name="Albersmeier A."/>
            <person name="Kalinowski J."/>
            <person name="Ruckert C."/>
        </authorList>
    </citation>
    <scope>NUCLEOTIDE SEQUENCE [LARGE SCALE GENOMIC DNA]</scope>
    <source>
        <strain evidence="2">Coryn-1</strain>
    </source>
</reference>
<protein>
    <submittedName>
        <fullName evidence="1">Uncharacterized protein</fullName>
    </submittedName>
</protein>
<name>S5SVR5_9CORY</name>
<dbReference type="AlphaFoldDB" id="S5SVR5"/>
<accession>S5SVR5</accession>
<dbReference type="PATRIC" id="fig|1224163.3.peg.1851"/>
<evidence type="ECO:0000313" key="2">
    <source>
        <dbReference type="Proteomes" id="UP000015388"/>
    </source>
</evidence>
<dbReference type="EMBL" id="CP003924">
    <property type="protein sequence ID" value="AGS35314.1"/>
    <property type="molecule type" value="Genomic_DNA"/>
</dbReference>
<dbReference type="eggNOG" id="ENOG5033624">
    <property type="taxonomic scope" value="Bacteria"/>
</dbReference>
<evidence type="ECO:0000313" key="1">
    <source>
        <dbReference type="EMBL" id="AGS35314.1"/>
    </source>
</evidence>
<sequence>MKDALVARDIHPSAEHLEKLEAKWKEIQGLKKNLDVVTLDDADIAVRNIPGGDHVE</sequence>
<dbReference type="HOGENOM" id="CLU_192195_0_0_11"/>
<keyword evidence="2" id="KW-1185">Reference proteome</keyword>
<proteinExistence type="predicted"/>
<gene>
    <name evidence="1" type="ORF">B841_09205</name>
</gene>
<dbReference type="Proteomes" id="UP000015388">
    <property type="component" value="Chromosome"/>
</dbReference>